<evidence type="ECO:0000313" key="3">
    <source>
        <dbReference type="Proteomes" id="UP000027309"/>
    </source>
</evidence>
<gene>
    <name evidence="2" type="ORF">J572_2904</name>
</gene>
<dbReference type="AlphaFoldDB" id="A0A836LYU0"/>
<evidence type="ECO:0000313" key="2">
    <source>
        <dbReference type="EMBL" id="KCY00579.1"/>
    </source>
</evidence>
<organism evidence="2 3">
    <name type="scientific">Acinetobacter baumannii 1499986</name>
    <dbReference type="NCBI Taxonomy" id="1310673"/>
    <lineage>
        <taxon>Bacteria</taxon>
        <taxon>Pseudomonadati</taxon>
        <taxon>Pseudomonadota</taxon>
        <taxon>Gammaproteobacteria</taxon>
        <taxon>Moraxellales</taxon>
        <taxon>Moraxellaceae</taxon>
        <taxon>Acinetobacter</taxon>
        <taxon>Acinetobacter calcoaceticus/baumannii complex</taxon>
    </lineage>
</organism>
<comment type="caution">
    <text evidence="2">The sequence shown here is derived from an EMBL/GenBank/DDBJ whole genome shotgun (WGS) entry which is preliminary data.</text>
</comment>
<sequence length="179" mass="21073">MTDLNKEREAFLNTFQYYKGRRDIIFSHEHELFMTRSNNPSEIAQKEISNMNSRWDAWLRCAKHRDAELEKAKAQAVPEWISVDDRMPESLRNVLVLIDANPVKNQNQMVAHFIPKFTEEYHGDDDWYDYDEDRGCGYVKEGWYANTAYIGDEYSSYFIEEKVTHWTPLKEASESGAEG</sequence>
<dbReference type="InterPro" id="IPR007539">
    <property type="entry name" value="DUF551"/>
</dbReference>
<name>A0A836LYU0_ACIBA</name>
<dbReference type="EMBL" id="JMOA01000041">
    <property type="protein sequence ID" value="KCY00579.1"/>
    <property type="molecule type" value="Genomic_DNA"/>
</dbReference>
<reference evidence="2 3" key="1">
    <citation type="submission" date="2014-04" db="EMBL/GenBank/DDBJ databases">
        <title>Comparative genomics and transcriptomics to identify genetic mechanisms underlying the emergence of carbapenem resistant Acinetobacter baumannii (CRAb).</title>
        <authorList>
            <person name="Harris A.D."/>
            <person name="Johnson K.J."/>
            <person name="George J."/>
            <person name="Nadendla S."/>
            <person name="Daugherty S.C."/>
            <person name="Parankush S."/>
            <person name="Sadzewicz L."/>
            <person name="Tallon L."/>
            <person name="Sengamalay N."/>
            <person name="Hazen T.H."/>
            <person name="Rasko D.A."/>
        </authorList>
    </citation>
    <scope>NUCLEOTIDE SEQUENCE [LARGE SCALE GENOMIC DNA]</scope>
    <source>
        <strain evidence="2 3">1499986</strain>
    </source>
</reference>
<proteinExistence type="predicted"/>
<evidence type="ECO:0000259" key="1">
    <source>
        <dbReference type="Pfam" id="PF04448"/>
    </source>
</evidence>
<protein>
    <recommendedName>
        <fullName evidence="1">DUF551 domain-containing protein</fullName>
    </recommendedName>
</protein>
<accession>A0A836LYU0</accession>
<dbReference type="Pfam" id="PF04448">
    <property type="entry name" value="DUF551"/>
    <property type="match status" value="1"/>
</dbReference>
<dbReference type="Proteomes" id="UP000027309">
    <property type="component" value="Unassembled WGS sequence"/>
</dbReference>
<dbReference type="RefSeq" id="WP_031979887.1">
    <property type="nucleotide sequence ID" value="NZ_JMOA01000041.1"/>
</dbReference>
<feature type="domain" description="DUF551" evidence="1">
    <location>
        <begin position="79"/>
        <end position="174"/>
    </location>
</feature>